<sequence length="1133" mass="124135">MRLERLDLTRYGRFTGKSLSFAPPVPGGADLHIVYGPNEAGKSTLFSAWLDLLFGIPLRSRYDFLHPGPTMQIGARLTHASGTLELRRLKRQNASLLDGHDAPVPESVLQSALGGLSRDSYSAMFSLDDDTLEKGGDSILASRGDLGEMLFSASAGLAELAPRLEGLRADLDGFHRSGKRSGWLYDAKKQLADLDAQRRRMEVSASALQKLTREAAAAEQAWREARLREDAAQAELERLGNVAAVLPMLARLSALQDQLQAMAHLPEIDARVQDDCARIERERLELNTRIADRAVRLQGFEEKLASLVADPAVLARADDIHAAEALRSEHDTAIKDLPRRRQEAAEVQARIGALLSELGQRDRQAPDLVLPSAPLARMRSLLSERSGLLTALAAASSETRKAANLLMRERDQLGSSEPVDDDAALSALLTRLRAQDPADVRNRALRDRDQAQGRLSAAIEALAPWSGDGDSLAALAVPPGWQIRQWEDDGETARQQEQDTRREVEGLQAQLDRLQADMAGEAEVRTATGMTLADAAAARGRREALWAEHLDSMTAGSALSFEQALREDDRISALLAEALAAARREALQRSERDQIGARLDGAKARLETARQKRMAIGAEIDSACGALGLTGGSLPDLQRWLDLRLAALTERHALRDAETALARSNDLLDSAVRALAAGLGVADDGEAREYEALLAAALARLDATDRRREARRRLTGLAADLREREQAEKEARDALAGWREQWAEACRGTVLASLPDDDPGLGAILDLLDQLGSAVRDLAMLEDRIAKMQANQDRFRQTRSAITLSLGMPDTVPWSDVLQRLRRAQDAARDCEGLAGQRDAEMLQDKDDRRLLALRDREAADLGASLDWAKGECTLAGHVACCLEATKLRRDIAALEDDLRDRPRPGERDDPLTIRQQIETLKADAQLLRRETEALLEAHHEARRQIEAVGGDDALARIASDRQNLLLEIRDRARDHLAARFGLMAFEKGMRRYRDQHRSAMMARASDAFSRLTMGAYSGLTSQPDGANEILVALSAGEGAKVAPDLSKGARFQLYLALRIAGYHELAQSRPSVPFIADDIMETFDDHRSTAAFALLSDMSRLGQVIYLTHHRHLCDLALAACPSANVIDLQSL</sequence>
<evidence type="ECO:0000313" key="4">
    <source>
        <dbReference type="Proteomes" id="UP001595539"/>
    </source>
</evidence>
<dbReference type="Gene3D" id="3.40.50.300">
    <property type="entry name" value="P-loop containing nucleotide triphosphate hydrolases"/>
    <property type="match status" value="2"/>
</dbReference>
<comment type="caution">
    <text evidence="3">The sequence shown here is derived from an EMBL/GenBank/DDBJ whole genome shotgun (WGS) entry which is preliminary data.</text>
</comment>
<keyword evidence="4" id="KW-1185">Reference proteome</keyword>
<reference evidence="4" key="1">
    <citation type="journal article" date="2019" name="Int. J. Syst. Evol. Microbiol.">
        <title>The Global Catalogue of Microorganisms (GCM) 10K type strain sequencing project: providing services to taxonomists for standard genome sequencing and annotation.</title>
        <authorList>
            <consortium name="The Broad Institute Genomics Platform"/>
            <consortium name="The Broad Institute Genome Sequencing Center for Infectious Disease"/>
            <person name="Wu L."/>
            <person name="Ma J."/>
        </authorList>
    </citation>
    <scope>NUCLEOTIDE SEQUENCE [LARGE SCALE GENOMIC DNA]</scope>
    <source>
        <strain evidence="4">KCTC 42473</strain>
    </source>
</reference>
<proteinExistence type="predicted"/>
<evidence type="ECO:0000313" key="3">
    <source>
        <dbReference type="EMBL" id="MFC3631793.1"/>
    </source>
</evidence>
<feature type="coiled-coil region" evidence="1">
    <location>
        <begin position="918"/>
        <end position="945"/>
    </location>
</feature>
<keyword evidence="1" id="KW-0175">Coiled coil</keyword>
<dbReference type="Pfam" id="PF13514">
    <property type="entry name" value="AAA_27"/>
    <property type="match status" value="1"/>
</dbReference>
<dbReference type="RefSeq" id="WP_377764177.1">
    <property type="nucleotide sequence ID" value="NZ_JBHRXY010000044.1"/>
</dbReference>
<dbReference type="PANTHER" id="PTHR41259:SF1">
    <property type="entry name" value="DOUBLE-STRAND BREAK REPAIR RAD50 ATPASE, PUTATIVE-RELATED"/>
    <property type="match status" value="1"/>
</dbReference>
<dbReference type="InterPro" id="IPR038734">
    <property type="entry name" value="YhaN_AAA"/>
</dbReference>
<feature type="coiled-coil region" evidence="1">
    <location>
        <begin position="194"/>
        <end position="228"/>
    </location>
</feature>
<evidence type="ECO:0000259" key="2">
    <source>
        <dbReference type="Pfam" id="PF13514"/>
    </source>
</evidence>
<gene>
    <name evidence="3" type="ORF">ACFOM8_20430</name>
</gene>
<organism evidence="3 4">
    <name type="scientific">Paracoccus angustae</name>
    <dbReference type="NCBI Taxonomy" id="1671480"/>
    <lineage>
        <taxon>Bacteria</taxon>
        <taxon>Pseudomonadati</taxon>
        <taxon>Pseudomonadota</taxon>
        <taxon>Alphaproteobacteria</taxon>
        <taxon>Rhodobacterales</taxon>
        <taxon>Paracoccaceae</taxon>
        <taxon>Paracoccus</taxon>
    </lineage>
</organism>
<protein>
    <submittedName>
        <fullName evidence="3">AAA family ATPase</fullName>
    </submittedName>
</protein>
<dbReference type="PANTHER" id="PTHR41259">
    <property type="entry name" value="DOUBLE-STRAND BREAK REPAIR RAD50 ATPASE, PUTATIVE-RELATED"/>
    <property type="match status" value="1"/>
</dbReference>
<dbReference type="Proteomes" id="UP001595539">
    <property type="component" value="Unassembled WGS sequence"/>
</dbReference>
<name>A0ABV7UA04_9RHOB</name>
<evidence type="ECO:0000256" key="1">
    <source>
        <dbReference type="SAM" id="Coils"/>
    </source>
</evidence>
<feature type="domain" description="YhaN AAA" evidence="2">
    <location>
        <begin position="1"/>
        <end position="206"/>
    </location>
</feature>
<dbReference type="SUPFAM" id="SSF52540">
    <property type="entry name" value="P-loop containing nucleoside triphosphate hydrolases"/>
    <property type="match status" value="1"/>
</dbReference>
<feature type="coiled-coil region" evidence="1">
    <location>
        <begin position="497"/>
        <end position="524"/>
    </location>
</feature>
<feature type="coiled-coil region" evidence="1">
    <location>
        <begin position="771"/>
        <end position="798"/>
    </location>
</feature>
<dbReference type="InterPro" id="IPR027417">
    <property type="entry name" value="P-loop_NTPase"/>
</dbReference>
<dbReference type="EMBL" id="JBHRXY010000044">
    <property type="protein sequence ID" value="MFC3631793.1"/>
    <property type="molecule type" value="Genomic_DNA"/>
</dbReference>
<accession>A0ABV7UA04</accession>